<reference evidence="1 3" key="3">
    <citation type="submission" date="2019-07" db="EMBL/GenBank/DDBJ databases">
        <title>Whole genome shotgun sequence of Methylobacterium oxalidis NBRC 107715.</title>
        <authorList>
            <person name="Hosoyama A."/>
            <person name="Uohara A."/>
            <person name="Ohji S."/>
            <person name="Ichikawa N."/>
        </authorList>
    </citation>
    <scope>NUCLEOTIDE SEQUENCE [LARGE SCALE GENOMIC DNA]</scope>
    <source>
        <strain evidence="1 3">NBRC 107715</strain>
    </source>
</reference>
<protein>
    <submittedName>
        <fullName evidence="1">Uncharacterized protein</fullName>
    </submittedName>
</protein>
<reference evidence="2" key="4">
    <citation type="submission" date="2023-01" db="EMBL/GenBank/DDBJ databases">
        <title>Draft genome sequence of Methylobacterium oxalidis strain NBRC 107715.</title>
        <authorList>
            <person name="Sun Q."/>
            <person name="Mori K."/>
        </authorList>
    </citation>
    <scope>NUCLEOTIDE SEQUENCE</scope>
    <source>
        <strain evidence="2">NBRC 107715</strain>
    </source>
</reference>
<dbReference type="Proteomes" id="UP000321960">
    <property type="component" value="Unassembled WGS sequence"/>
</dbReference>
<evidence type="ECO:0000313" key="3">
    <source>
        <dbReference type="Proteomes" id="UP000321960"/>
    </source>
</evidence>
<dbReference type="RefSeq" id="WP_210250421.1">
    <property type="nucleotide sequence ID" value="NZ_BJZU01000189.1"/>
</dbReference>
<dbReference type="Proteomes" id="UP001156856">
    <property type="component" value="Unassembled WGS sequence"/>
</dbReference>
<organism evidence="1 3">
    <name type="scientific">Methylobacterium oxalidis</name>
    <dbReference type="NCBI Taxonomy" id="944322"/>
    <lineage>
        <taxon>Bacteria</taxon>
        <taxon>Pseudomonadati</taxon>
        <taxon>Pseudomonadota</taxon>
        <taxon>Alphaproteobacteria</taxon>
        <taxon>Hyphomicrobiales</taxon>
        <taxon>Methylobacteriaceae</taxon>
        <taxon>Methylobacterium</taxon>
    </lineage>
</organism>
<reference evidence="2" key="1">
    <citation type="journal article" date="2014" name="Int. J. Syst. Evol. Microbiol.">
        <title>Complete genome of a new Firmicutes species belonging to the dominant human colonic microbiota ('Ruminococcus bicirculans') reveals two chromosomes and a selective capacity to utilize plant glucans.</title>
        <authorList>
            <consortium name="NISC Comparative Sequencing Program"/>
            <person name="Wegmann U."/>
            <person name="Louis P."/>
            <person name="Goesmann A."/>
            <person name="Henrissat B."/>
            <person name="Duncan S.H."/>
            <person name="Flint H.J."/>
        </authorList>
    </citation>
    <scope>NUCLEOTIDE SEQUENCE</scope>
    <source>
        <strain evidence="2">NBRC 107715</strain>
    </source>
</reference>
<keyword evidence="4" id="KW-1185">Reference proteome</keyword>
<sequence length="88" mass="9644">MSHLPPPLHVLAVRTSKTILVLFVALFCLVVGCNNVVDYGSNYTFVQHVMTMDTTFPDNRLKDRGISSPLMHQIAYGLIIAGELTAGL</sequence>
<comment type="caution">
    <text evidence="1">The sequence shown here is derived from an EMBL/GenBank/DDBJ whole genome shotgun (WGS) entry which is preliminary data.</text>
</comment>
<dbReference type="Pfam" id="PF09933">
    <property type="entry name" value="DUF2165"/>
    <property type="match status" value="1"/>
</dbReference>
<dbReference type="InterPro" id="IPR018681">
    <property type="entry name" value="DUF2165_transmembrane"/>
</dbReference>
<gene>
    <name evidence="2" type="ORF">GCM10007888_59340</name>
    <name evidence="1" type="ORF">MOX02_58550</name>
</gene>
<dbReference type="AlphaFoldDB" id="A0A512JD31"/>
<proteinExistence type="predicted"/>
<reference evidence="4" key="2">
    <citation type="journal article" date="2019" name="Int. J. Syst. Evol. Microbiol.">
        <title>The Global Catalogue of Microorganisms (GCM) 10K type strain sequencing project: providing services to taxonomists for standard genome sequencing and annotation.</title>
        <authorList>
            <consortium name="The Broad Institute Genomics Platform"/>
            <consortium name="The Broad Institute Genome Sequencing Center for Infectious Disease"/>
            <person name="Wu L."/>
            <person name="Ma J."/>
        </authorList>
    </citation>
    <scope>NUCLEOTIDE SEQUENCE [LARGE SCALE GENOMIC DNA]</scope>
    <source>
        <strain evidence="4">NBRC 107715</strain>
    </source>
</reference>
<name>A0A512JD31_9HYPH</name>
<evidence type="ECO:0000313" key="2">
    <source>
        <dbReference type="EMBL" id="GLS67550.1"/>
    </source>
</evidence>
<dbReference type="EMBL" id="BSPK01000113">
    <property type="protein sequence ID" value="GLS67550.1"/>
    <property type="molecule type" value="Genomic_DNA"/>
</dbReference>
<accession>A0A512JD31</accession>
<dbReference type="EMBL" id="BJZU01000189">
    <property type="protein sequence ID" value="GEP07817.1"/>
    <property type="molecule type" value="Genomic_DNA"/>
</dbReference>
<evidence type="ECO:0000313" key="4">
    <source>
        <dbReference type="Proteomes" id="UP001156856"/>
    </source>
</evidence>
<evidence type="ECO:0000313" key="1">
    <source>
        <dbReference type="EMBL" id="GEP07817.1"/>
    </source>
</evidence>